<dbReference type="RefSeq" id="WP_275468702.1">
    <property type="nucleotide sequence ID" value="NZ_CP110232.1"/>
</dbReference>
<reference evidence="1" key="1">
    <citation type="submission" date="2022-10" db="EMBL/GenBank/DDBJ databases">
        <title>Vagococcus sp. isolated from poultry meat.</title>
        <authorList>
            <person name="Johansson P."/>
            <person name="Bjorkroth J."/>
        </authorList>
    </citation>
    <scope>NUCLEOTIDE SEQUENCE</scope>
    <source>
        <strain evidence="1">STAA11</strain>
    </source>
</reference>
<dbReference type="InterPro" id="IPR036270">
    <property type="entry name" value="UPF0358_sf"/>
</dbReference>
<dbReference type="SUPFAM" id="SSF140404">
    <property type="entry name" value="EF2458-like"/>
    <property type="match status" value="1"/>
</dbReference>
<evidence type="ECO:0000313" key="2">
    <source>
        <dbReference type="Proteomes" id="UP001179647"/>
    </source>
</evidence>
<dbReference type="InterPro" id="IPR009983">
    <property type="entry name" value="UPF0358"/>
</dbReference>
<dbReference type="Gene3D" id="1.10.287.750">
    <property type="entry name" value="SO2669-like"/>
    <property type="match status" value="1"/>
</dbReference>
<dbReference type="Proteomes" id="UP001179647">
    <property type="component" value="Chromosome"/>
</dbReference>
<name>A0AAF0I6S3_9ENTE</name>
<dbReference type="EMBL" id="CP110232">
    <property type="protein sequence ID" value="WEG72899.1"/>
    <property type="molecule type" value="Genomic_DNA"/>
</dbReference>
<proteinExistence type="predicted"/>
<keyword evidence="2" id="KW-1185">Reference proteome</keyword>
<dbReference type="KEGG" id="vie:OL234_07920"/>
<evidence type="ECO:0000313" key="1">
    <source>
        <dbReference type="EMBL" id="WEG72899.1"/>
    </source>
</evidence>
<dbReference type="Pfam" id="PF07408">
    <property type="entry name" value="DUF1507"/>
    <property type="match status" value="1"/>
</dbReference>
<sequence>METEISKDVALDVLKDEAKKIEQLISNQQHHLCIAQCKAFEEVVDTQMYGFSKQVEYAVRLNIITSSEGHKILADLEHKLNLVYSDVYEKQQDGSEKQEER</sequence>
<organism evidence="1 2">
    <name type="scientific">Vagococcus intermedius</name>
    <dbReference type="NCBI Taxonomy" id="2991418"/>
    <lineage>
        <taxon>Bacteria</taxon>
        <taxon>Bacillati</taxon>
        <taxon>Bacillota</taxon>
        <taxon>Bacilli</taxon>
        <taxon>Lactobacillales</taxon>
        <taxon>Enterococcaceae</taxon>
        <taxon>Vagococcus</taxon>
    </lineage>
</organism>
<dbReference type="NCBIfam" id="NF010187">
    <property type="entry name" value="PRK13666.1"/>
    <property type="match status" value="1"/>
</dbReference>
<accession>A0AAF0I6S3</accession>
<dbReference type="AlphaFoldDB" id="A0AAF0I6S3"/>
<protein>
    <submittedName>
        <fullName evidence="1">YlaN family protein</fullName>
    </submittedName>
</protein>
<gene>
    <name evidence="1" type="ORF">OL234_07920</name>
</gene>